<keyword evidence="1" id="KW-0472">Membrane</keyword>
<name>A0A6A7K4H6_9FIRM</name>
<reference evidence="2 3" key="1">
    <citation type="submission" date="2019-10" db="EMBL/GenBank/DDBJ databases">
        <title>Alkalibaculum tamaniensis sp.nov., a new alkaliphilic acetogen, isolated on methoxylated aromatics from a mud volcano.</title>
        <authorList>
            <person name="Khomyakova M.A."/>
            <person name="Merkel A.Y."/>
            <person name="Bonch-Osmolovskaya E.A."/>
            <person name="Slobodkin A.I."/>
        </authorList>
    </citation>
    <scope>NUCLEOTIDE SEQUENCE [LARGE SCALE GENOMIC DNA]</scope>
    <source>
        <strain evidence="2 3">M08DMB</strain>
    </source>
</reference>
<feature type="transmembrane region" description="Helical" evidence="1">
    <location>
        <begin position="46"/>
        <end position="65"/>
    </location>
</feature>
<sequence>MDIIHFIIITFLLIISLYVFFPVSTDPIRIFNLSEEKENRNIKMRIILGLILFILFIIVYSKFYFNGQESNMSHLRQLLHVETL</sequence>
<keyword evidence="1" id="KW-1133">Transmembrane helix</keyword>
<evidence type="ECO:0000313" key="3">
    <source>
        <dbReference type="Proteomes" id="UP000440004"/>
    </source>
</evidence>
<organism evidence="2 3">
    <name type="scientific">Alkalibaculum sporogenes</name>
    <dbReference type="NCBI Taxonomy" id="2655001"/>
    <lineage>
        <taxon>Bacteria</taxon>
        <taxon>Bacillati</taxon>
        <taxon>Bacillota</taxon>
        <taxon>Clostridia</taxon>
        <taxon>Eubacteriales</taxon>
        <taxon>Eubacteriaceae</taxon>
        <taxon>Alkalibaculum</taxon>
    </lineage>
</organism>
<feature type="transmembrane region" description="Helical" evidence="1">
    <location>
        <begin position="6"/>
        <end position="25"/>
    </location>
</feature>
<evidence type="ECO:0000256" key="1">
    <source>
        <dbReference type="SAM" id="Phobius"/>
    </source>
</evidence>
<comment type="caution">
    <text evidence="2">The sequence shown here is derived from an EMBL/GenBank/DDBJ whole genome shotgun (WGS) entry which is preliminary data.</text>
</comment>
<dbReference type="Proteomes" id="UP000440004">
    <property type="component" value="Unassembled WGS sequence"/>
</dbReference>
<proteinExistence type="predicted"/>
<dbReference type="EMBL" id="WHNX01000001">
    <property type="protein sequence ID" value="MPW24288.1"/>
    <property type="molecule type" value="Genomic_DNA"/>
</dbReference>
<dbReference type="RefSeq" id="WP_152800627.1">
    <property type="nucleotide sequence ID" value="NZ_WHNX01000001.1"/>
</dbReference>
<keyword evidence="3" id="KW-1185">Reference proteome</keyword>
<keyword evidence="1" id="KW-0812">Transmembrane</keyword>
<accession>A0A6A7K4H6</accession>
<protein>
    <submittedName>
        <fullName evidence="2">Uncharacterized protein</fullName>
    </submittedName>
</protein>
<gene>
    <name evidence="2" type="ORF">GC105_00570</name>
</gene>
<evidence type="ECO:0000313" key="2">
    <source>
        <dbReference type="EMBL" id="MPW24288.1"/>
    </source>
</evidence>
<dbReference type="AlphaFoldDB" id="A0A6A7K4H6"/>